<comment type="caution">
    <text evidence="1">The sequence shown here is derived from an EMBL/GenBank/DDBJ whole genome shotgun (WGS) entry which is preliminary data.</text>
</comment>
<sequence length="64" mass="6815">MDLRSDVGRKSLACVSMALDDFDAAYDDANATARVELLARDSHGDVVTAAKAGTSCFYFIVALL</sequence>
<accession>A0A6G1CQQ6</accession>
<protein>
    <submittedName>
        <fullName evidence="1">Uncharacterized protein</fullName>
    </submittedName>
</protein>
<evidence type="ECO:0000313" key="2">
    <source>
        <dbReference type="Proteomes" id="UP000479710"/>
    </source>
</evidence>
<gene>
    <name evidence="1" type="ORF">E2562_011821</name>
</gene>
<reference evidence="1 2" key="1">
    <citation type="submission" date="2019-11" db="EMBL/GenBank/DDBJ databases">
        <title>Whole genome sequence of Oryza granulata.</title>
        <authorList>
            <person name="Li W."/>
        </authorList>
    </citation>
    <scope>NUCLEOTIDE SEQUENCE [LARGE SCALE GENOMIC DNA]</scope>
    <source>
        <strain evidence="2">cv. Menghai</strain>
        <tissue evidence="1">Leaf</tissue>
    </source>
</reference>
<organism evidence="1 2">
    <name type="scientific">Oryza meyeriana var. granulata</name>
    <dbReference type="NCBI Taxonomy" id="110450"/>
    <lineage>
        <taxon>Eukaryota</taxon>
        <taxon>Viridiplantae</taxon>
        <taxon>Streptophyta</taxon>
        <taxon>Embryophyta</taxon>
        <taxon>Tracheophyta</taxon>
        <taxon>Spermatophyta</taxon>
        <taxon>Magnoliopsida</taxon>
        <taxon>Liliopsida</taxon>
        <taxon>Poales</taxon>
        <taxon>Poaceae</taxon>
        <taxon>BOP clade</taxon>
        <taxon>Oryzoideae</taxon>
        <taxon>Oryzeae</taxon>
        <taxon>Oryzinae</taxon>
        <taxon>Oryza</taxon>
        <taxon>Oryza meyeriana</taxon>
    </lineage>
</organism>
<proteinExistence type="predicted"/>
<keyword evidence="2" id="KW-1185">Reference proteome</keyword>
<dbReference type="EMBL" id="SPHZ02000008">
    <property type="protein sequence ID" value="KAF0901993.1"/>
    <property type="molecule type" value="Genomic_DNA"/>
</dbReference>
<dbReference type="Proteomes" id="UP000479710">
    <property type="component" value="Unassembled WGS sequence"/>
</dbReference>
<name>A0A6G1CQQ6_9ORYZ</name>
<evidence type="ECO:0000313" key="1">
    <source>
        <dbReference type="EMBL" id="KAF0901993.1"/>
    </source>
</evidence>
<dbReference type="AlphaFoldDB" id="A0A6G1CQQ6"/>